<organism evidence="20 21">
    <name type="scientific">Beggiatoa leptomitoformis</name>
    <dbReference type="NCBI Taxonomy" id="288004"/>
    <lineage>
        <taxon>Bacteria</taxon>
        <taxon>Pseudomonadati</taxon>
        <taxon>Pseudomonadota</taxon>
        <taxon>Gammaproteobacteria</taxon>
        <taxon>Thiotrichales</taxon>
        <taxon>Thiotrichaceae</taxon>
        <taxon>Beggiatoa</taxon>
    </lineage>
</organism>
<feature type="binding site" evidence="14">
    <location>
        <position position="674"/>
    </location>
    <ligand>
        <name>Mg(2+)</name>
        <dbReference type="ChEBI" id="CHEBI:18420"/>
    </ligand>
</feature>
<dbReference type="SMART" id="SM01211">
    <property type="entry name" value="GATase_5"/>
    <property type="match status" value="1"/>
</dbReference>
<dbReference type="SUPFAM" id="SSF82697">
    <property type="entry name" value="PurS-like"/>
    <property type="match status" value="1"/>
</dbReference>
<keyword evidence="8 14" id="KW-0658">Purine biosynthesis</keyword>
<dbReference type="NCBIfam" id="NF003672">
    <property type="entry name" value="PRK05297.1"/>
    <property type="match status" value="1"/>
</dbReference>
<dbReference type="KEGG" id="blep:AL038_11745"/>
<evidence type="ECO:0000256" key="6">
    <source>
        <dbReference type="ARBA" id="ARBA00022723"/>
    </source>
</evidence>
<dbReference type="Gene3D" id="3.90.650.10">
    <property type="entry name" value="PurM-like C-terminal domain"/>
    <property type="match status" value="2"/>
</dbReference>
<feature type="compositionally biased region" description="Polar residues" evidence="15">
    <location>
        <begin position="1220"/>
        <end position="1231"/>
    </location>
</feature>
<dbReference type="PANTHER" id="PTHR10099">
    <property type="entry name" value="PHOSPHORIBOSYLFORMYLGLYCINAMIDINE SYNTHASE"/>
    <property type="match status" value="1"/>
</dbReference>
<dbReference type="FunFam" id="3.30.1330.10:FF:000002">
    <property type="entry name" value="Phosphoribosylformylglycinamidine synthase"/>
    <property type="match status" value="1"/>
</dbReference>
<dbReference type="STRING" id="288004.AL038_11745"/>
<dbReference type="InterPro" id="IPR041609">
    <property type="entry name" value="PurL_linker"/>
</dbReference>
<comment type="catalytic activity">
    <reaction evidence="12 14">
        <text>N(2)-formyl-N(1)-(5-phospho-beta-D-ribosyl)glycinamide + L-glutamine + ATP + H2O = 2-formamido-N(1)-(5-O-phospho-beta-D-ribosyl)acetamidine + L-glutamate + ADP + phosphate + H(+)</text>
        <dbReference type="Rhea" id="RHEA:17129"/>
        <dbReference type="ChEBI" id="CHEBI:15377"/>
        <dbReference type="ChEBI" id="CHEBI:15378"/>
        <dbReference type="ChEBI" id="CHEBI:29985"/>
        <dbReference type="ChEBI" id="CHEBI:30616"/>
        <dbReference type="ChEBI" id="CHEBI:43474"/>
        <dbReference type="ChEBI" id="CHEBI:58359"/>
        <dbReference type="ChEBI" id="CHEBI:147286"/>
        <dbReference type="ChEBI" id="CHEBI:147287"/>
        <dbReference type="ChEBI" id="CHEBI:456216"/>
        <dbReference type="EC" id="6.3.5.3"/>
    </reaction>
</comment>
<dbReference type="Proteomes" id="UP000234271">
    <property type="component" value="Chromosome"/>
</dbReference>
<evidence type="ECO:0000256" key="8">
    <source>
        <dbReference type="ARBA" id="ARBA00022755"/>
    </source>
</evidence>
<evidence type="ECO:0000259" key="19">
    <source>
        <dbReference type="Pfam" id="PF22689"/>
    </source>
</evidence>
<evidence type="ECO:0000256" key="3">
    <source>
        <dbReference type="ARBA" id="ARBA00008608"/>
    </source>
</evidence>
<dbReference type="CDD" id="cd01740">
    <property type="entry name" value="GATase1_FGAR_AT"/>
    <property type="match status" value="1"/>
</dbReference>
<dbReference type="HAMAP" id="MF_00419">
    <property type="entry name" value="PurL_1"/>
    <property type="match status" value="1"/>
</dbReference>
<dbReference type="FunFam" id="3.90.650.10:FF:000024">
    <property type="entry name" value="Phosphoribosylformylglycinamidine synthase"/>
    <property type="match status" value="1"/>
</dbReference>
<evidence type="ECO:0000256" key="4">
    <source>
        <dbReference type="ARBA" id="ARBA00022490"/>
    </source>
</evidence>
<dbReference type="GO" id="GO:0005524">
    <property type="term" value="F:ATP binding"/>
    <property type="evidence" value="ECO:0007669"/>
    <property type="project" value="UniProtKB-UniRule"/>
</dbReference>
<dbReference type="Gene3D" id="3.40.50.880">
    <property type="match status" value="1"/>
</dbReference>
<dbReference type="Pfam" id="PF02769">
    <property type="entry name" value="AIRS_C"/>
    <property type="match status" value="2"/>
</dbReference>
<feature type="domain" description="Phosphoribosylformylglycinamidine synthase N-terminal" evidence="18">
    <location>
        <begin position="35"/>
        <end position="149"/>
    </location>
</feature>
<feature type="binding site" evidence="14">
    <location>
        <position position="713"/>
    </location>
    <ligand>
        <name>Mg(2+)</name>
        <dbReference type="ChEBI" id="CHEBI:18420"/>
    </ligand>
</feature>
<evidence type="ECO:0000256" key="1">
    <source>
        <dbReference type="ARBA" id="ARBA00004496"/>
    </source>
</evidence>
<dbReference type="InterPro" id="IPR055181">
    <property type="entry name" value="FGAR-AT_PurM_N-like"/>
</dbReference>
<feature type="binding site" evidence="14">
    <location>
        <position position="875"/>
    </location>
    <ligand>
        <name>Mg(2+)</name>
        <dbReference type="ChEBI" id="CHEBI:18420"/>
    </ligand>
</feature>
<dbReference type="InterPro" id="IPR010918">
    <property type="entry name" value="PurM-like_C_dom"/>
</dbReference>
<keyword evidence="11 14" id="KW-0315">Glutamine amidotransferase</keyword>
<evidence type="ECO:0000256" key="2">
    <source>
        <dbReference type="ARBA" id="ARBA00004920"/>
    </source>
</evidence>
<comment type="similarity">
    <text evidence="3 14">In the N-terminal section; belongs to the FGAMS family.</text>
</comment>
<dbReference type="CDD" id="cd02204">
    <property type="entry name" value="PurL_repeat2"/>
    <property type="match status" value="1"/>
</dbReference>
<feature type="binding site" evidence="14">
    <location>
        <position position="673"/>
    </location>
    <ligand>
        <name>ATP</name>
        <dbReference type="ChEBI" id="CHEBI:30616"/>
    </ligand>
</feature>
<dbReference type="Gene3D" id="3.30.1330.10">
    <property type="entry name" value="PurM-like, N-terminal domain"/>
    <property type="match status" value="2"/>
</dbReference>
<dbReference type="InterPro" id="IPR036676">
    <property type="entry name" value="PurM-like_C_sf"/>
</dbReference>
<feature type="binding site" evidence="14">
    <location>
        <begin position="306"/>
        <end position="317"/>
    </location>
    <ligand>
        <name>ATP</name>
        <dbReference type="ChEBI" id="CHEBI:30616"/>
    </ligand>
</feature>
<feature type="domain" description="Phosphoribosylformylglycinamidine synthase linker" evidence="17">
    <location>
        <begin position="170"/>
        <end position="219"/>
    </location>
</feature>
<protein>
    <recommendedName>
        <fullName evidence="14">Phosphoribosylformylglycinamidine synthase</fullName>
        <shortName evidence="14">FGAM synthase</shortName>
        <shortName evidence="14">FGAMS</shortName>
        <ecNumber evidence="14">6.3.5.3</ecNumber>
    </recommendedName>
    <alternativeName>
        <fullName evidence="14">Formylglycinamide ribonucleotide amidotransferase</fullName>
        <shortName evidence="14">FGAR amidotransferase</shortName>
        <shortName evidence="14">FGAR-AT</shortName>
    </alternativeName>
</protein>
<gene>
    <name evidence="14 20" type="primary">purL</name>
    <name evidence="20" type="synonym">purI</name>
    <name evidence="20" type="ORF">BLE401_12530</name>
</gene>
<evidence type="ECO:0000256" key="7">
    <source>
        <dbReference type="ARBA" id="ARBA00022741"/>
    </source>
</evidence>
<dbReference type="SUPFAM" id="SSF52317">
    <property type="entry name" value="Class I glutamine amidotransferase-like"/>
    <property type="match status" value="1"/>
</dbReference>
<dbReference type="NCBIfam" id="TIGR01735">
    <property type="entry name" value="FGAM_synt"/>
    <property type="match status" value="1"/>
</dbReference>
<dbReference type="Gene3D" id="1.10.8.750">
    <property type="entry name" value="Phosphoribosylformylglycinamidine synthase, linker domain"/>
    <property type="match status" value="1"/>
</dbReference>
<comment type="subcellular location">
    <subcellularLocation>
        <location evidence="1 14">Cytoplasm</location>
    </subcellularLocation>
</comment>
<dbReference type="SUPFAM" id="SSF55326">
    <property type="entry name" value="PurM N-terminal domain-like"/>
    <property type="match status" value="2"/>
</dbReference>
<feature type="active site" evidence="14">
    <location>
        <position position="1243"/>
    </location>
</feature>
<evidence type="ECO:0000256" key="15">
    <source>
        <dbReference type="SAM" id="MobiDB-lite"/>
    </source>
</evidence>
<dbReference type="SUPFAM" id="SSF109736">
    <property type="entry name" value="FGAM synthase PurL, linker domain"/>
    <property type="match status" value="1"/>
</dbReference>
<dbReference type="GO" id="GO:0005737">
    <property type="term" value="C:cytoplasm"/>
    <property type="evidence" value="ECO:0007669"/>
    <property type="project" value="UniProtKB-SubCell"/>
</dbReference>
<dbReference type="FunFam" id="3.40.50.880:FF:000008">
    <property type="entry name" value="Phosphoribosylformylglycinamidine synthase"/>
    <property type="match status" value="1"/>
</dbReference>
<dbReference type="InterPro" id="IPR029062">
    <property type="entry name" value="Class_I_gatase-like"/>
</dbReference>
<dbReference type="GO" id="GO:0006189">
    <property type="term" value="P:'de novo' IMP biosynthetic process"/>
    <property type="evidence" value="ECO:0007669"/>
    <property type="project" value="UniProtKB-UniRule"/>
</dbReference>
<dbReference type="AlphaFoldDB" id="A0A2N9YG00"/>
<feature type="domain" description="FGAR-AT PurM N-terminal-like" evidence="19">
    <location>
        <begin position="643"/>
        <end position="798"/>
    </location>
</feature>
<dbReference type="Pfam" id="PF18072">
    <property type="entry name" value="FGAR-AT_linker"/>
    <property type="match status" value="1"/>
</dbReference>
<keyword evidence="6 14" id="KW-0479">Metal-binding</keyword>
<evidence type="ECO:0000313" key="21">
    <source>
        <dbReference type="Proteomes" id="UP000234271"/>
    </source>
</evidence>
<evidence type="ECO:0000256" key="12">
    <source>
        <dbReference type="ARBA" id="ARBA00052585"/>
    </source>
</evidence>
<comment type="caution">
    <text evidence="14">Lacks conserved residue(s) required for the propagation of feature annotation.</text>
</comment>
<dbReference type="EC" id="6.3.5.3" evidence="14"/>
<keyword evidence="4 14" id="KW-0963">Cytoplasm</keyword>
<feature type="region of interest" description="Disordered" evidence="15">
    <location>
        <begin position="303"/>
        <end position="328"/>
    </location>
</feature>
<evidence type="ECO:0000313" key="20">
    <source>
        <dbReference type="EMBL" id="AUI69432.1"/>
    </source>
</evidence>
<dbReference type="InterPro" id="IPR036921">
    <property type="entry name" value="PurM-like_N_sf"/>
</dbReference>
<comment type="pathway">
    <text evidence="2 14">Purine metabolism; IMP biosynthesis via de novo pathway; 5-amino-1-(5-phospho-D-ribosyl)imidazole from N(2)-formyl-N(1)-(5-phospho-D-ribosyl)glycinamide: step 1/2.</text>
</comment>
<dbReference type="Pfam" id="PF18076">
    <property type="entry name" value="FGAR-AT_N"/>
    <property type="match status" value="1"/>
</dbReference>
<name>A0A2N9YG00_9GAMM</name>
<evidence type="ECO:0000256" key="11">
    <source>
        <dbReference type="ARBA" id="ARBA00022962"/>
    </source>
</evidence>
<keyword evidence="10 14" id="KW-0460">Magnesium</keyword>
<dbReference type="GO" id="GO:0004642">
    <property type="term" value="F:phosphoribosylformylglycinamidine synthase activity"/>
    <property type="evidence" value="ECO:0007669"/>
    <property type="project" value="UniProtKB-UniRule"/>
</dbReference>
<dbReference type="FunFam" id="3.30.1330.10:FF:000005">
    <property type="entry name" value="Phosphoribosylformylglycinamidine synthase"/>
    <property type="match status" value="1"/>
</dbReference>
<dbReference type="PROSITE" id="PS51273">
    <property type="entry name" value="GATASE_TYPE_1"/>
    <property type="match status" value="1"/>
</dbReference>
<dbReference type="InterPro" id="IPR040707">
    <property type="entry name" value="FGAR-AT_N"/>
</dbReference>
<evidence type="ECO:0000256" key="5">
    <source>
        <dbReference type="ARBA" id="ARBA00022598"/>
    </source>
</evidence>
<dbReference type="SUPFAM" id="SSF56042">
    <property type="entry name" value="PurM C-terminal domain-like"/>
    <property type="match status" value="2"/>
</dbReference>
<feature type="binding site" evidence="14">
    <location>
        <position position="717"/>
    </location>
    <ligand>
        <name>Mg(2+)</name>
        <dbReference type="ChEBI" id="CHEBI:18420"/>
    </ligand>
</feature>
<evidence type="ECO:0000256" key="13">
    <source>
        <dbReference type="ARBA" id="ARBA00057317"/>
    </source>
</evidence>
<evidence type="ECO:0000256" key="10">
    <source>
        <dbReference type="ARBA" id="ARBA00022842"/>
    </source>
</evidence>
<dbReference type="CDD" id="cd02203">
    <property type="entry name" value="PurL_repeat1"/>
    <property type="match status" value="1"/>
</dbReference>
<accession>A0A2N9YG00</accession>
<evidence type="ECO:0000259" key="17">
    <source>
        <dbReference type="Pfam" id="PF18072"/>
    </source>
</evidence>
<evidence type="ECO:0000259" key="18">
    <source>
        <dbReference type="Pfam" id="PF18076"/>
    </source>
</evidence>
<dbReference type="InterPro" id="IPR036604">
    <property type="entry name" value="PurS-like_sf"/>
</dbReference>
<keyword evidence="21" id="KW-1185">Reference proteome</keyword>
<evidence type="ECO:0000256" key="14">
    <source>
        <dbReference type="HAMAP-Rule" id="MF_00419"/>
    </source>
</evidence>
<reference evidence="21" key="1">
    <citation type="submission" date="2016-12" db="EMBL/GenBank/DDBJ databases">
        <title>Complete Genome Sequence of Beggiatoa leptomitiformis D-401.</title>
        <authorList>
            <person name="Fomenkov A."/>
            <person name="Vincze T."/>
            <person name="Grabovich M."/>
            <person name="Anton B.P."/>
            <person name="Dubinina G."/>
            <person name="Orlova M."/>
            <person name="Belousova E."/>
            <person name="Roberts R.J."/>
        </authorList>
    </citation>
    <scope>NUCLEOTIDE SEQUENCE [LARGE SCALE GENOMIC DNA]</scope>
    <source>
        <strain evidence="21">D-401</strain>
    </source>
</reference>
<keyword evidence="9 14" id="KW-0067">ATP-binding</keyword>
<keyword evidence="5 14" id="KW-0436">Ligase</keyword>
<feature type="active site" description="Nucleophile" evidence="14">
    <location>
        <position position="1118"/>
    </location>
</feature>
<feature type="domain" description="PurM-like C-terminal" evidence="16">
    <location>
        <begin position="429"/>
        <end position="581"/>
    </location>
</feature>
<sequence>MFYTGDSALSPFRCEKLRHTARAFLPTLQTIQANYLYLLDCSRSLTNDETQHLQQLLHGQPKTRPILPTGQQLIVIPRLGTISPWSSKATEIMAICGLSCIKRIERGLVWTVNASDALTHEQLEQLMPLLHDRMTETVIFTLNEAEQLFKTAEPRHLRVIPLLTEGRSALATANKTQGLALSEDEIDYLYTSFNSLKRNPTDVELMMFAQANSEHCRHKIFNADWVIDGQTQTQTLFKMIRYTHQQHPGKVLSAYSDNAAVLAGFTIPRFFSNAQTHEYGYTTEETGILMKVETHNHPTAISPFPGAATGSGGEIRDEGATGRGSKPKAGLTGFSVSHLHIPDAPQIYETEYGTPQRLATALQIMLEAPLGASAFNNEFGRPAICGYFRSFEQTVNGKRRGYHKPIMIAGGVGSIRAEHVQKHEIPADSLLIALGGAAMLIGLGGGAASSVSSGHSSADLDFASVQRGNPEMQRRCQEVIDACWSLGAQNPIISIHDVGAGGLSNAFPELVNDSEKGAIFDLNAIPTADPSLSPMELWSNEAQERYVLAIAPEQLALFTQFCERERCPFAVLGKATTQRQLQLLKAQEAIIDMPLSVLLGKPPKMRRDVQRVQPVGSPFKIDDPYFTLETAALRVLRHPTVANKNFLITIGDRSVGGLVTRDQMVGAWQVPVADCAVTASSFQGITGEAMAMGERTPLAVLDAPASGRMAVGEAITNLAAAAIADFSDIVLSANWMAACGQAGEDAALFDTVQSVALDLCPALGLAIPVGKDSLSMHTVWDDKAVTAPLSLIVSAFARVNNIHKTLTPVLRAENSFLLYIDLGQGKNRLGGSILTQVYQQLGDVVPTLDNPKDLKDFFYAIQILNQQNKLLAYHDRSDGGLLTTLCEMMFASHKGIDIQLDGLSPDVLAVLFSEELGAVIEVAQNYIDEVQHWFAQYTQLPVHIIGTVNHSDCLNIYQQDTLLLSLPRTTLQHAWNETTYQLQKRRDNPDCVEEEFAENPQDSGLFLTTTFTLQAPAILSQRPRIAILREQGVNGQLEMAAAFDKAGFTSVDVHLSDILAGRMRLKDFQGFAACGGFSYGDVLGAGGGWAKSILFNSQAYDEFSAFFQRTDSFALGICNGCQMMAQLRGMIDGAEHWAQFVRNKSEQFEARFVMTEVLDSPSLFLQGMAGSYIPVVVSHGEGRAQFDEPAHVNRALRDGLIALRYVDNRGQVSEHYPANPNGSPQGITGLTTPDGRFTIMMPHPERVFLTSRWSWKPDNWQTEESPWMQMFYNARRWVG</sequence>
<dbReference type="OrthoDB" id="9804441at2"/>
<dbReference type="GO" id="GO:0046872">
    <property type="term" value="F:metal ion binding"/>
    <property type="evidence" value="ECO:0007669"/>
    <property type="project" value="UniProtKB-KW"/>
</dbReference>
<dbReference type="PANTHER" id="PTHR10099:SF1">
    <property type="entry name" value="PHOSPHORIBOSYLFORMYLGLYCINAMIDINE SYNTHASE"/>
    <property type="match status" value="1"/>
</dbReference>
<dbReference type="UniPathway" id="UPA00074">
    <property type="reaction ID" value="UER00128"/>
</dbReference>
<dbReference type="FunFam" id="1.10.8.750:FF:000002">
    <property type="entry name" value="Phosphoribosylformylglycinamidine synthase"/>
    <property type="match status" value="1"/>
</dbReference>
<dbReference type="Pfam" id="PF13507">
    <property type="entry name" value="GATase_5"/>
    <property type="match status" value="1"/>
</dbReference>
<comment type="subunit">
    <text evidence="14">Monomer.</text>
</comment>
<evidence type="ECO:0000256" key="9">
    <source>
        <dbReference type="ARBA" id="ARBA00022840"/>
    </source>
</evidence>
<proteinExistence type="inferred from homology"/>
<feature type="domain" description="PurM-like C-terminal" evidence="16">
    <location>
        <begin position="827"/>
        <end position="951"/>
    </location>
</feature>
<dbReference type="Pfam" id="PF22689">
    <property type="entry name" value="FGAR-AT_PurM_N-like"/>
    <property type="match status" value="1"/>
</dbReference>
<dbReference type="InterPro" id="IPR010073">
    <property type="entry name" value="PurL_large"/>
</dbReference>
<comment type="function">
    <text evidence="13 14">Phosphoribosylformylglycinamidine synthase involved in the purines biosynthetic pathway. Catalyzes the ATP-dependent conversion of formylglycinamide ribonucleotide (FGAR) and glutamine to yield formylglycinamidine ribonucleotide (FGAM) and glutamate.</text>
</comment>
<dbReference type="RefSeq" id="WP_062153060.1">
    <property type="nucleotide sequence ID" value="NZ_CP012373.2"/>
</dbReference>
<feature type="binding site" evidence="14">
    <location>
        <position position="877"/>
    </location>
    <ligand>
        <name>ATP</name>
        <dbReference type="ChEBI" id="CHEBI:30616"/>
    </ligand>
</feature>
<evidence type="ECO:0000259" key="16">
    <source>
        <dbReference type="Pfam" id="PF02769"/>
    </source>
</evidence>
<feature type="active site" evidence="14">
    <location>
        <position position="1245"/>
    </location>
</feature>
<dbReference type="EMBL" id="CP018889">
    <property type="protein sequence ID" value="AUI69432.1"/>
    <property type="molecule type" value="Genomic_DNA"/>
</dbReference>
<feature type="region of interest" description="Disordered" evidence="15">
    <location>
        <begin position="1215"/>
        <end position="1234"/>
    </location>
</feature>
<keyword evidence="7 14" id="KW-0547">Nucleotide-binding</keyword>